<dbReference type="EMBL" id="JBBPBM010000019">
    <property type="protein sequence ID" value="KAK8554300.1"/>
    <property type="molecule type" value="Genomic_DNA"/>
</dbReference>
<sequence length="70" mass="7494">MSFPSVMLCVQITKSLQMGAEILYADCKLSEAVSLDNVLSGNAFQLLTQGGTGRAAVRVENQHGMPTRAH</sequence>
<gene>
    <name evidence="1" type="ORF">V6N12_031265</name>
</gene>
<evidence type="ECO:0000313" key="2">
    <source>
        <dbReference type="Proteomes" id="UP001472677"/>
    </source>
</evidence>
<protein>
    <submittedName>
        <fullName evidence="1">Uncharacterized protein</fullName>
    </submittedName>
</protein>
<accession>A0ABR2E8Y9</accession>
<comment type="caution">
    <text evidence="1">The sequence shown here is derived from an EMBL/GenBank/DDBJ whole genome shotgun (WGS) entry which is preliminary data.</text>
</comment>
<keyword evidence="2" id="KW-1185">Reference proteome</keyword>
<organism evidence="1 2">
    <name type="scientific">Hibiscus sabdariffa</name>
    <name type="common">roselle</name>
    <dbReference type="NCBI Taxonomy" id="183260"/>
    <lineage>
        <taxon>Eukaryota</taxon>
        <taxon>Viridiplantae</taxon>
        <taxon>Streptophyta</taxon>
        <taxon>Embryophyta</taxon>
        <taxon>Tracheophyta</taxon>
        <taxon>Spermatophyta</taxon>
        <taxon>Magnoliopsida</taxon>
        <taxon>eudicotyledons</taxon>
        <taxon>Gunneridae</taxon>
        <taxon>Pentapetalae</taxon>
        <taxon>rosids</taxon>
        <taxon>malvids</taxon>
        <taxon>Malvales</taxon>
        <taxon>Malvaceae</taxon>
        <taxon>Malvoideae</taxon>
        <taxon>Hibiscus</taxon>
    </lineage>
</organism>
<reference evidence="1 2" key="1">
    <citation type="journal article" date="2024" name="G3 (Bethesda)">
        <title>Genome assembly of Hibiscus sabdariffa L. provides insights into metabolisms of medicinal natural products.</title>
        <authorList>
            <person name="Kim T."/>
        </authorList>
    </citation>
    <scope>NUCLEOTIDE SEQUENCE [LARGE SCALE GENOMIC DNA]</scope>
    <source>
        <strain evidence="1">TK-2024</strain>
        <tissue evidence="1">Old leaves</tissue>
    </source>
</reference>
<dbReference type="Proteomes" id="UP001472677">
    <property type="component" value="Unassembled WGS sequence"/>
</dbReference>
<evidence type="ECO:0000313" key="1">
    <source>
        <dbReference type="EMBL" id="KAK8554300.1"/>
    </source>
</evidence>
<name>A0ABR2E8Y9_9ROSI</name>
<proteinExistence type="predicted"/>